<dbReference type="Proteomes" id="UP000037035">
    <property type="component" value="Unassembled WGS sequence"/>
</dbReference>
<dbReference type="OrthoDB" id="6509413at2759"/>
<dbReference type="STRING" id="27349.A0A0L6V711"/>
<dbReference type="EMBL" id="LAVV01007256">
    <property type="protein sequence ID" value="KNZ56553.1"/>
    <property type="molecule type" value="Genomic_DNA"/>
</dbReference>
<proteinExistence type="predicted"/>
<keyword evidence="2" id="KW-1185">Reference proteome</keyword>
<dbReference type="AlphaFoldDB" id="A0A0L6V711"/>
<evidence type="ECO:0008006" key="3">
    <source>
        <dbReference type="Google" id="ProtNLM"/>
    </source>
</evidence>
<evidence type="ECO:0000313" key="1">
    <source>
        <dbReference type="EMBL" id="KNZ56553.1"/>
    </source>
</evidence>
<reference evidence="1 2" key="1">
    <citation type="submission" date="2015-08" db="EMBL/GenBank/DDBJ databases">
        <title>Next Generation Sequencing and Analysis of the Genome of Puccinia sorghi L Schw, the Causal Agent of Maize Common Rust.</title>
        <authorList>
            <person name="Rochi L."/>
            <person name="Burguener G."/>
            <person name="Darino M."/>
            <person name="Turjanski A."/>
            <person name="Kreff E."/>
            <person name="Dieguez M.J."/>
            <person name="Sacco F."/>
        </authorList>
    </citation>
    <scope>NUCLEOTIDE SEQUENCE [LARGE SCALE GENOMIC DNA]</scope>
    <source>
        <strain evidence="1 2">RO10H11247</strain>
    </source>
</reference>
<accession>A0A0L6V711</accession>
<sequence>MAWCSVYAARFKDSNNGSQSEASDIEELVMALLSIKRRPYLAERFKQEFRMTQESFFSLLSLIKNHPILHNNSNVPQQPVRDQLMVTSRRMGMSGNGSAISDLAQFFRISEGAVVLYCSHVVEAILALESRYVVWPNHEAQEEIAAQIGDLTGFKSCLEFINGTLLLLDKKLVIDPQDYYLRKGSYGLARLIVCDAKNHLANFLLGILDFLPRSILCLHSKKHHRPMLQLKKKFNQHLAALWVCNEHCIETMKRIIHWVSACVVLHNFLSTDSSLEINHGSVDITAPIDKVDLPQQGANSAGNQFQDHVMNDVLDYLGVS</sequence>
<name>A0A0L6V711_9BASI</name>
<gene>
    <name evidence="1" type="ORF">VP01_2378g4</name>
</gene>
<evidence type="ECO:0000313" key="2">
    <source>
        <dbReference type="Proteomes" id="UP000037035"/>
    </source>
</evidence>
<dbReference type="VEuPathDB" id="FungiDB:VP01_2378g4"/>
<comment type="caution">
    <text evidence="1">The sequence shown here is derived from an EMBL/GenBank/DDBJ whole genome shotgun (WGS) entry which is preliminary data.</text>
</comment>
<protein>
    <recommendedName>
        <fullName evidence="3">DDE Tnp4 domain-containing protein</fullName>
    </recommendedName>
</protein>
<organism evidence="1 2">
    <name type="scientific">Puccinia sorghi</name>
    <dbReference type="NCBI Taxonomy" id="27349"/>
    <lineage>
        <taxon>Eukaryota</taxon>
        <taxon>Fungi</taxon>
        <taxon>Dikarya</taxon>
        <taxon>Basidiomycota</taxon>
        <taxon>Pucciniomycotina</taxon>
        <taxon>Pucciniomycetes</taxon>
        <taxon>Pucciniales</taxon>
        <taxon>Pucciniaceae</taxon>
        <taxon>Puccinia</taxon>
    </lineage>
</organism>